<reference evidence="2" key="1">
    <citation type="journal article" date="2014" name="Front. Microbiol.">
        <title>High frequency of phylogenetically diverse reductive dehalogenase-homologous genes in deep subseafloor sedimentary metagenomes.</title>
        <authorList>
            <person name="Kawai M."/>
            <person name="Futagami T."/>
            <person name="Toyoda A."/>
            <person name="Takaki Y."/>
            <person name="Nishi S."/>
            <person name="Hori S."/>
            <person name="Arai W."/>
            <person name="Tsubouchi T."/>
            <person name="Morono Y."/>
            <person name="Uchiyama I."/>
            <person name="Ito T."/>
            <person name="Fujiyama A."/>
            <person name="Inagaki F."/>
            <person name="Takami H."/>
        </authorList>
    </citation>
    <scope>NUCLEOTIDE SEQUENCE</scope>
    <source>
        <strain evidence="2">Expedition CK06-06</strain>
    </source>
</reference>
<dbReference type="InterPro" id="IPR043128">
    <property type="entry name" value="Rev_trsase/Diguanyl_cyclase"/>
</dbReference>
<feature type="non-terminal residue" evidence="2">
    <location>
        <position position="244"/>
    </location>
</feature>
<dbReference type="GO" id="GO:1902201">
    <property type="term" value="P:negative regulation of bacterial-type flagellum-dependent cell motility"/>
    <property type="evidence" value="ECO:0007669"/>
    <property type="project" value="TreeGrafter"/>
</dbReference>
<dbReference type="NCBIfam" id="TIGR00254">
    <property type="entry name" value="GGDEF"/>
    <property type="match status" value="1"/>
</dbReference>
<dbReference type="GO" id="GO:0043709">
    <property type="term" value="P:cell adhesion involved in single-species biofilm formation"/>
    <property type="evidence" value="ECO:0007669"/>
    <property type="project" value="TreeGrafter"/>
</dbReference>
<dbReference type="SUPFAM" id="SSF55073">
    <property type="entry name" value="Nucleotide cyclase"/>
    <property type="match status" value="1"/>
</dbReference>
<evidence type="ECO:0000313" key="2">
    <source>
        <dbReference type="EMBL" id="GAG34816.1"/>
    </source>
</evidence>
<dbReference type="Pfam" id="PF00990">
    <property type="entry name" value="GGDEF"/>
    <property type="match status" value="1"/>
</dbReference>
<dbReference type="GO" id="GO:0005886">
    <property type="term" value="C:plasma membrane"/>
    <property type="evidence" value="ECO:0007669"/>
    <property type="project" value="TreeGrafter"/>
</dbReference>
<dbReference type="PROSITE" id="PS50887">
    <property type="entry name" value="GGDEF"/>
    <property type="match status" value="1"/>
</dbReference>
<dbReference type="InterPro" id="IPR050469">
    <property type="entry name" value="Diguanylate_Cyclase"/>
</dbReference>
<dbReference type="PANTHER" id="PTHR45138:SF9">
    <property type="entry name" value="DIGUANYLATE CYCLASE DGCM-RELATED"/>
    <property type="match status" value="1"/>
</dbReference>
<name>X0YDC0_9ZZZZ</name>
<protein>
    <recommendedName>
        <fullName evidence="1">GGDEF domain-containing protein</fullName>
    </recommendedName>
</protein>
<dbReference type="EMBL" id="BARS01048276">
    <property type="protein sequence ID" value="GAG34816.1"/>
    <property type="molecule type" value="Genomic_DNA"/>
</dbReference>
<organism evidence="2">
    <name type="scientific">marine sediment metagenome</name>
    <dbReference type="NCBI Taxonomy" id="412755"/>
    <lineage>
        <taxon>unclassified sequences</taxon>
        <taxon>metagenomes</taxon>
        <taxon>ecological metagenomes</taxon>
    </lineage>
</organism>
<dbReference type="PANTHER" id="PTHR45138">
    <property type="entry name" value="REGULATORY COMPONENTS OF SENSORY TRANSDUCTION SYSTEM"/>
    <property type="match status" value="1"/>
</dbReference>
<feature type="non-terminal residue" evidence="2">
    <location>
        <position position="1"/>
    </location>
</feature>
<dbReference type="InterPro" id="IPR029787">
    <property type="entry name" value="Nucleotide_cyclase"/>
</dbReference>
<accession>X0YDC0</accession>
<dbReference type="CDD" id="cd01949">
    <property type="entry name" value="GGDEF"/>
    <property type="match status" value="1"/>
</dbReference>
<sequence>LRRFFSFKNCKLILVDQKEPENIDKVYRIRGVATREIRKAYTPKPKASLVKPDEVDKNLVKKMSKVKEIIKLGSFSRVLDQEKHYIPRNIETFLAAPLIIGDALIGILTVEDLSTDEFDNFLILSRQFMLEMKKVELYEKVQELAITDGLTGAYVRRHFLERLDEELERSRRHKFKFSFLMLDIDHFKACNDTYGHLVGDAILTQLVNIVKANIREIDLVARYGGEEFSVVLSETGRTEALLVA</sequence>
<dbReference type="InterPro" id="IPR000160">
    <property type="entry name" value="GGDEF_dom"/>
</dbReference>
<dbReference type="SUPFAM" id="SSF55781">
    <property type="entry name" value="GAF domain-like"/>
    <property type="match status" value="1"/>
</dbReference>
<evidence type="ECO:0000259" key="1">
    <source>
        <dbReference type="PROSITE" id="PS50887"/>
    </source>
</evidence>
<dbReference type="SMART" id="SM00267">
    <property type="entry name" value="GGDEF"/>
    <property type="match status" value="1"/>
</dbReference>
<gene>
    <name evidence="2" type="ORF">S01H1_72396</name>
</gene>
<dbReference type="Gene3D" id="3.30.70.270">
    <property type="match status" value="1"/>
</dbReference>
<dbReference type="GO" id="GO:0052621">
    <property type="term" value="F:diguanylate cyclase activity"/>
    <property type="evidence" value="ECO:0007669"/>
    <property type="project" value="TreeGrafter"/>
</dbReference>
<dbReference type="AlphaFoldDB" id="X0YDC0"/>
<proteinExistence type="predicted"/>
<feature type="domain" description="GGDEF" evidence="1">
    <location>
        <begin position="175"/>
        <end position="244"/>
    </location>
</feature>
<comment type="caution">
    <text evidence="2">The sequence shown here is derived from an EMBL/GenBank/DDBJ whole genome shotgun (WGS) entry which is preliminary data.</text>
</comment>